<comment type="similarity">
    <text evidence="2">Belongs to the SusD family.</text>
</comment>
<reference evidence="10" key="1">
    <citation type="journal article" date="2019" name="Int. J. Syst. Evol. Microbiol.">
        <title>The Global Catalogue of Microorganisms (GCM) 10K type strain sequencing project: providing services to taxonomists for standard genome sequencing and annotation.</title>
        <authorList>
            <consortium name="The Broad Institute Genomics Platform"/>
            <consortium name="The Broad Institute Genome Sequencing Center for Infectious Disease"/>
            <person name="Wu L."/>
            <person name="Ma J."/>
        </authorList>
    </citation>
    <scope>NUCLEOTIDE SEQUENCE [LARGE SCALE GENOMIC DNA]</scope>
    <source>
        <strain evidence="10">JCM 17664</strain>
    </source>
</reference>
<dbReference type="Proteomes" id="UP001501207">
    <property type="component" value="Unassembled WGS sequence"/>
</dbReference>
<dbReference type="InterPro" id="IPR033985">
    <property type="entry name" value="SusD-like_N"/>
</dbReference>
<keyword evidence="10" id="KW-1185">Reference proteome</keyword>
<evidence type="ECO:0000256" key="6">
    <source>
        <dbReference type="SAM" id="SignalP"/>
    </source>
</evidence>
<organism evidence="9 10">
    <name type="scientific">Compostibacter hankyongensis</name>
    <dbReference type="NCBI Taxonomy" id="1007089"/>
    <lineage>
        <taxon>Bacteria</taxon>
        <taxon>Pseudomonadati</taxon>
        <taxon>Bacteroidota</taxon>
        <taxon>Chitinophagia</taxon>
        <taxon>Chitinophagales</taxon>
        <taxon>Chitinophagaceae</taxon>
        <taxon>Compostibacter</taxon>
    </lineage>
</organism>
<accession>A0ABP8FN62</accession>
<comment type="caution">
    <text evidence="9">The sequence shown here is derived from an EMBL/GenBank/DDBJ whole genome shotgun (WGS) entry which is preliminary data.</text>
</comment>
<protein>
    <submittedName>
        <fullName evidence="9">RagB/SusD family nutrient uptake outer membrane protein</fullName>
    </submittedName>
</protein>
<feature type="chain" id="PRO_5046613600" evidence="6">
    <location>
        <begin position="21"/>
        <end position="598"/>
    </location>
</feature>
<evidence type="ECO:0000256" key="5">
    <source>
        <dbReference type="ARBA" id="ARBA00023237"/>
    </source>
</evidence>
<proteinExistence type="inferred from homology"/>
<comment type="subcellular location">
    <subcellularLocation>
        <location evidence="1">Cell outer membrane</location>
    </subcellularLocation>
</comment>
<evidence type="ECO:0000259" key="7">
    <source>
        <dbReference type="Pfam" id="PF07980"/>
    </source>
</evidence>
<name>A0ABP8FN62_9BACT</name>
<evidence type="ECO:0000313" key="9">
    <source>
        <dbReference type="EMBL" id="GAA4307602.1"/>
    </source>
</evidence>
<evidence type="ECO:0000256" key="2">
    <source>
        <dbReference type="ARBA" id="ARBA00006275"/>
    </source>
</evidence>
<sequence length="598" mass="66801">MKYKVSAFLLVFCMAASCQKDVLDKAPLDIISDNVVWSDPSLVNAYLTECYAETYVFCNVSVDNSWDNLWKGDAGYAPMYINEVSDESKAGYIADGYSYKLGQLKVQGGLLEWWEGAYKVIRMLNEFIARVPASALEDDVKNKLTAEARWLRAYNYFEMVKRYGGVPIITTAQSPNAPEDSLYPKRAKEQEVYDFVLSETDAISDGLSTEPGNVTRPTRYAALALKCRAALYAGSIAKYGTVQLDGLLGIDASKAGGYYQQAYDAAKQIISSGKYSLYNKNPDDKVKNFRNLFLDKDNPEAIFVKAHNDQNGMGNGGNGWGYDFFQCPYPNGWGSGNMDAPYLEMAEEFEHTDGSPGKLDRDAIQQGLWTTDELWADKDPRFFATLYTQNTEWQGALLDYHKGIRKPDGSIQTDGSYNGILANGTQNVNATGFGVLKYMDENHGNLIGSNGDWATSSTNWMVFRYGEVLLNYAEAALNTGKPGDALDAVNQIRERAGIAALGSVGVDDIRHERKVELAFEGHRYWDLRRWRIAVQVLSRNNSALRYILDYATKKYKLMVVEKTDGTVTPPAFYPQNYYLPITLARTANNPNLVENPGY</sequence>
<keyword evidence="3 6" id="KW-0732">Signal</keyword>
<dbReference type="SUPFAM" id="SSF48452">
    <property type="entry name" value="TPR-like"/>
    <property type="match status" value="1"/>
</dbReference>
<dbReference type="PROSITE" id="PS51257">
    <property type="entry name" value="PROKAR_LIPOPROTEIN"/>
    <property type="match status" value="1"/>
</dbReference>
<evidence type="ECO:0000256" key="4">
    <source>
        <dbReference type="ARBA" id="ARBA00023136"/>
    </source>
</evidence>
<evidence type="ECO:0000259" key="8">
    <source>
        <dbReference type="Pfam" id="PF14322"/>
    </source>
</evidence>
<evidence type="ECO:0000256" key="1">
    <source>
        <dbReference type="ARBA" id="ARBA00004442"/>
    </source>
</evidence>
<keyword evidence="5" id="KW-0998">Cell outer membrane</keyword>
<dbReference type="EMBL" id="BAABFN010000002">
    <property type="protein sequence ID" value="GAA4307602.1"/>
    <property type="molecule type" value="Genomic_DNA"/>
</dbReference>
<gene>
    <name evidence="9" type="ORF">GCM10023143_14320</name>
</gene>
<evidence type="ECO:0000256" key="3">
    <source>
        <dbReference type="ARBA" id="ARBA00022729"/>
    </source>
</evidence>
<dbReference type="Gene3D" id="1.25.40.390">
    <property type="match status" value="1"/>
</dbReference>
<keyword evidence="4" id="KW-0472">Membrane</keyword>
<dbReference type="InterPro" id="IPR011990">
    <property type="entry name" value="TPR-like_helical_dom_sf"/>
</dbReference>
<dbReference type="InterPro" id="IPR012944">
    <property type="entry name" value="SusD_RagB_dom"/>
</dbReference>
<feature type="domain" description="SusD-like N-terminal" evidence="8">
    <location>
        <begin position="110"/>
        <end position="228"/>
    </location>
</feature>
<dbReference type="RefSeq" id="WP_344977704.1">
    <property type="nucleotide sequence ID" value="NZ_BAABFN010000002.1"/>
</dbReference>
<dbReference type="Pfam" id="PF14322">
    <property type="entry name" value="SusD-like_3"/>
    <property type="match status" value="1"/>
</dbReference>
<dbReference type="Pfam" id="PF07980">
    <property type="entry name" value="SusD_RagB"/>
    <property type="match status" value="1"/>
</dbReference>
<feature type="domain" description="RagB/SusD" evidence="7">
    <location>
        <begin position="299"/>
        <end position="598"/>
    </location>
</feature>
<feature type="signal peptide" evidence="6">
    <location>
        <begin position="1"/>
        <end position="20"/>
    </location>
</feature>
<evidence type="ECO:0000313" key="10">
    <source>
        <dbReference type="Proteomes" id="UP001501207"/>
    </source>
</evidence>